<feature type="compositionally biased region" description="Basic and acidic residues" evidence="1">
    <location>
        <begin position="59"/>
        <end position="92"/>
    </location>
</feature>
<proteinExistence type="predicted"/>
<evidence type="ECO:0000256" key="1">
    <source>
        <dbReference type="SAM" id="MobiDB-lite"/>
    </source>
</evidence>
<evidence type="ECO:0000313" key="2">
    <source>
        <dbReference type="EMBL" id="VAW30912.1"/>
    </source>
</evidence>
<dbReference type="AlphaFoldDB" id="A0A3B0UWW3"/>
<name>A0A3B0UWW3_9ZZZZ</name>
<feature type="region of interest" description="Disordered" evidence="1">
    <location>
        <begin position="36"/>
        <end position="92"/>
    </location>
</feature>
<organism evidence="2">
    <name type="scientific">hydrothermal vent metagenome</name>
    <dbReference type="NCBI Taxonomy" id="652676"/>
    <lineage>
        <taxon>unclassified sequences</taxon>
        <taxon>metagenomes</taxon>
        <taxon>ecological metagenomes</taxon>
    </lineage>
</organism>
<reference evidence="2" key="1">
    <citation type="submission" date="2018-06" db="EMBL/GenBank/DDBJ databases">
        <authorList>
            <person name="Zhirakovskaya E."/>
        </authorList>
    </citation>
    <scope>NUCLEOTIDE SEQUENCE</scope>
</reference>
<protein>
    <submittedName>
        <fullName evidence="2">Uncharacterized protein</fullName>
    </submittedName>
</protein>
<dbReference type="EMBL" id="UOEU01000110">
    <property type="protein sequence ID" value="VAW30912.1"/>
    <property type="molecule type" value="Genomic_DNA"/>
</dbReference>
<accession>A0A3B0UWW3</accession>
<sequence length="92" mass="9763">MSDDPLTNCLECSTENSLRKVLNSVGIVFKGSGFYITDNRGKKKEPTSASNGKGGDNGDGAKTETAVKEKSNGKAENKKEKPVPTSRADKKA</sequence>
<gene>
    <name evidence="2" type="ORF">MNBD_CHLOROFLEXI01-1741</name>
</gene>